<keyword evidence="2 6" id="KW-0575">Peroxidase</keyword>
<organism evidence="9 10">
    <name type="scientific">Letharia lupina</name>
    <dbReference type="NCBI Taxonomy" id="560253"/>
    <lineage>
        <taxon>Eukaryota</taxon>
        <taxon>Fungi</taxon>
        <taxon>Dikarya</taxon>
        <taxon>Ascomycota</taxon>
        <taxon>Pezizomycotina</taxon>
        <taxon>Lecanoromycetes</taxon>
        <taxon>OSLEUM clade</taxon>
        <taxon>Lecanoromycetidae</taxon>
        <taxon>Lecanorales</taxon>
        <taxon>Lecanorineae</taxon>
        <taxon>Parmeliaceae</taxon>
        <taxon>Letharia</taxon>
    </lineage>
</organism>
<dbReference type="PROSITE" id="PS51352">
    <property type="entry name" value="THIOREDOXIN_2"/>
    <property type="match status" value="1"/>
</dbReference>
<reference evidence="9 10" key="1">
    <citation type="journal article" date="2020" name="Genomics">
        <title>Complete, high-quality genomes from long-read metagenomic sequencing of two wolf lichen thalli reveals enigmatic genome architecture.</title>
        <authorList>
            <person name="McKenzie S.K."/>
            <person name="Walston R.F."/>
            <person name="Allen J.L."/>
        </authorList>
    </citation>
    <scope>NUCLEOTIDE SEQUENCE [LARGE SCALE GENOMIC DNA]</scope>
    <source>
        <strain evidence="9">WasteWater1</strain>
    </source>
</reference>
<gene>
    <name evidence="9" type="ORF">HO133_004055</name>
</gene>
<keyword evidence="3 6" id="KW-0049">Antioxidant</keyword>
<dbReference type="Gene3D" id="3.40.30.10">
    <property type="entry name" value="Glutaredoxin"/>
    <property type="match status" value="1"/>
</dbReference>
<dbReference type="GO" id="GO:0045454">
    <property type="term" value="P:cell redox homeostasis"/>
    <property type="evidence" value="ECO:0007669"/>
    <property type="project" value="TreeGrafter"/>
</dbReference>
<keyword evidence="7" id="KW-0472">Membrane</keyword>
<comment type="caution">
    <text evidence="9">The sequence shown here is derived from an EMBL/GenBank/DDBJ whole genome shotgun (WGS) entry which is preliminary data.</text>
</comment>
<dbReference type="GO" id="GO:0042744">
    <property type="term" value="P:hydrogen peroxide catabolic process"/>
    <property type="evidence" value="ECO:0007669"/>
    <property type="project" value="TreeGrafter"/>
</dbReference>
<dbReference type="GO" id="GO:0008379">
    <property type="term" value="F:thioredoxin peroxidase activity"/>
    <property type="evidence" value="ECO:0007669"/>
    <property type="project" value="InterPro"/>
</dbReference>
<evidence type="ECO:0000256" key="5">
    <source>
        <dbReference type="ARBA" id="ARBA00023284"/>
    </source>
</evidence>
<keyword evidence="7" id="KW-1133">Transmembrane helix</keyword>
<feature type="transmembrane region" description="Helical" evidence="7">
    <location>
        <begin position="6"/>
        <end position="26"/>
    </location>
</feature>
<dbReference type="InterPro" id="IPR037944">
    <property type="entry name" value="PRX5-like"/>
</dbReference>
<comment type="similarity">
    <text evidence="1 6">Belongs to the peroxiredoxin family. Prx5 subfamily.</text>
</comment>
<dbReference type="CDD" id="cd03013">
    <property type="entry name" value="PRX5_like"/>
    <property type="match status" value="1"/>
</dbReference>
<keyword evidence="10" id="KW-1185">Reference proteome</keyword>
<dbReference type="GeneID" id="59332464"/>
<dbReference type="InterPro" id="IPR013740">
    <property type="entry name" value="Redoxin"/>
</dbReference>
<proteinExistence type="inferred from homology"/>
<keyword evidence="4 6" id="KW-0560">Oxidoreductase</keyword>
<evidence type="ECO:0000259" key="8">
    <source>
        <dbReference type="PROSITE" id="PS51352"/>
    </source>
</evidence>
<keyword evidence="7" id="KW-0812">Transmembrane</keyword>
<name>A0A8H6CAE0_9LECA</name>
<dbReference type="RefSeq" id="XP_037149021.1">
    <property type="nucleotide sequence ID" value="XM_037294974.1"/>
</dbReference>
<comment type="function">
    <text evidence="6">Thiol-specific peroxidase that catalyzes the reduction of hydrogen peroxide and organic hydroperoxides to water and alcohols, respectively. Plays a role in cell protection against oxidative stress by detoxifying peroxides.</text>
</comment>
<evidence type="ECO:0000256" key="2">
    <source>
        <dbReference type="ARBA" id="ARBA00022559"/>
    </source>
</evidence>
<evidence type="ECO:0000313" key="10">
    <source>
        <dbReference type="Proteomes" id="UP000593566"/>
    </source>
</evidence>
<sequence>MAKLFILLNILPTFLTALELFTYYIVIDRTYSRYPNLYPKLCPLFGHVGHSVKKLEMTALRAGDEFPKGIHFSWVPYAEEKETITSCGIPQTYNASKKFADRKVVLCAVPGAFTPGYSVRHLPDYIEHLKDIKGRGVDIVLVVAMNDAWVMSAWGKANGVKNDQISIRWTPGADRTGRYAMVIDHGKIVYAENEPGGDFTVCLDELERIVTAQKLTFVL</sequence>
<dbReference type="PANTHER" id="PTHR10430:SF16">
    <property type="entry name" value="PEROXIREDOXIN-5, MITOCHONDRIAL"/>
    <property type="match status" value="1"/>
</dbReference>
<dbReference type="InterPro" id="IPR036249">
    <property type="entry name" value="Thioredoxin-like_sf"/>
</dbReference>
<accession>A0A8H6CAE0</accession>
<evidence type="ECO:0000256" key="4">
    <source>
        <dbReference type="ARBA" id="ARBA00023002"/>
    </source>
</evidence>
<evidence type="ECO:0000256" key="7">
    <source>
        <dbReference type="SAM" id="Phobius"/>
    </source>
</evidence>
<evidence type="ECO:0000313" key="9">
    <source>
        <dbReference type="EMBL" id="KAF6219586.1"/>
    </source>
</evidence>
<feature type="domain" description="Thioredoxin" evidence="8">
    <location>
        <begin position="46"/>
        <end position="215"/>
    </location>
</feature>
<dbReference type="InterPro" id="IPR013766">
    <property type="entry name" value="Thioredoxin_domain"/>
</dbReference>
<dbReference type="AlphaFoldDB" id="A0A8H6CAE0"/>
<dbReference type="SUPFAM" id="SSF52833">
    <property type="entry name" value="Thioredoxin-like"/>
    <property type="match status" value="1"/>
</dbReference>
<evidence type="ECO:0000256" key="3">
    <source>
        <dbReference type="ARBA" id="ARBA00022862"/>
    </source>
</evidence>
<evidence type="ECO:0000256" key="1">
    <source>
        <dbReference type="ARBA" id="ARBA00010505"/>
    </source>
</evidence>
<dbReference type="PANTHER" id="PTHR10430">
    <property type="entry name" value="PEROXIREDOXIN"/>
    <property type="match status" value="1"/>
</dbReference>
<dbReference type="GO" id="GO:0034599">
    <property type="term" value="P:cellular response to oxidative stress"/>
    <property type="evidence" value="ECO:0007669"/>
    <property type="project" value="InterPro"/>
</dbReference>
<protein>
    <recommendedName>
        <fullName evidence="8">Thioredoxin domain-containing protein</fullName>
    </recommendedName>
</protein>
<dbReference type="EMBL" id="JACCJB010000019">
    <property type="protein sequence ID" value="KAF6219586.1"/>
    <property type="molecule type" value="Genomic_DNA"/>
</dbReference>
<dbReference type="GO" id="GO:0005777">
    <property type="term" value="C:peroxisome"/>
    <property type="evidence" value="ECO:0007669"/>
    <property type="project" value="TreeGrafter"/>
</dbReference>
<dbReference type="Proteomes" id="UP000593566">
    <property type="component" value="Unassembled WGS sequence"/>
</dbReference>
<keyword evidence="5 6" id="KW-0676">Redox-active center</keyword>
<dbReference type="Pfam" id="PF08534">
    <property type="entry name" value="Redoxin"/>
    <property type="match status" value="1"/>
</dbReference>
<evidence type="ECO:0000256" key="6">
    <source>
        <dbReference type="RuleBase" id="RU366011"/>
    </source>
</evidence>
<dbReference type="GO" id="GO:0005739">
    <property type="term" value="C:mitochondrion"/>
    <property type="evidence" value="ECO:0007669"/>
    <property type="project" value="TreeGrafter"/>
</dbReference>